<evidence type="ECO:0000313" key="13">
    <source>
        <dbReference type="Proteomes" id="UP000008983"/>
    </source>
</evidence>
<dbReference type="OMA" id="RYPGFAS"/>
<protein>
    <submittedName>
        <fullName evidence="12">Mitochondrial carrier protein, putative</fullName>
    </submittedName>
</protein>
<dbReference type="FunFam" id="1.50.40.10:FF:000009">
    <property type="entry name" value="Mitochondrial 2-oxoglutarate/malate carrier protein"/>
    <property type="match status" value="1"/>
</dbReference>
<keyword evidence="4 10" id="KW-0812">Transmembrane</keyword>
<dbReference type="GO" id="GO:0005743">
    <property type="term" value="C:mitochondrial inner membrane"/>
    <property type="evidence" value="ECO:0007669"/>
    <property type="project" value="UniProtKB-SubCell"/>
</dbReference>
<accession>G0R6I2</accession>
<dbReference type="InParanoid" id="G0R6I2"/>
<keyword evidence="3 11" id="KW-0813">Transport</keyword>
<evidence type="ECO:0000256" key="2">
    <source>
        <dbReference type="ARBA" id="ARBA00006375"/>
    </source>
</evidence>
<evidence type="ECO:0000256" key="5">
    <source>
        <dbReference type="ARBA" id="ARBA00022737"/>
    </source>
</evidence>
<evidence type="ECO:0000256" key="11">
    <source>
        <dbReference type="RuleBase" id="RU000488"/>
    </source>
</evidence>
<evidence type="ECO:0000256" key="9">
    <source>
        <dbReference type="ARBA" id="ARBA00023136"/>
    </source>
</evidence>
<keyword evidence="7" id="KW-1133">Transmembrane helix</keyword>
<dbReference type="SUPFAM" id="SSF103506">
    <property type="entry name" value="Mitochondrial carrier"/>
    <property type="match status" value="1"/>
</dbReference>
<dbReference type="Pfam" id="PF00153">
    <property type="entry name" value="Mito_carr"/>
    <property type="match status" value="2"/>
</dbReference>
<evidence type="ECO:0000256" key="8">
    <source>
        <dbReference type="ARBA" id="ARBA00023128"/>
    </source>
</evidence>
<feature type="repeat" description="Solcar" evidence="10">
    <location>
        <begin position="108"/>
        <end position="198"/>
    </location>
</feature>
<dbReference type="InterPro" id="IPR023395">
    <property type="entry name" value="MCP_dom_sf"/>
</dbReference>
<name>G0R6I2_ICHMU</name>
<dbReference type="InterPro" id="IPR050391">
    <property type="entry name" value="Mito_Metabolite_Transporter"/>
</dbReference>
<dbReference type="Proteomes" id="UP000008983">
    <property type="component" value="Unassembled WGS sequence"/>
</dbReference>
<dbReference type="AlphaFoldDB" id="G0R6I2"/>
<reference evidence="12 13" key="1">
    <citation type="submission" date="2011-07" db="EMBL/GenBank/DDBJ databases">
        <authorList>
            <person name="Coyne R."/>
            <person name="Brami D."/>
            <person name="Johnson J."/>
            <person name="Hostetler J."/>
            <person name="Hannick L."/>
            <person name="Clark T."/>
            <person name="Cassidy-Hanley D."/>
            <person name="Inman J."/>
        </authorList>
    </citation>
    <scope>NUCLEOTIDE SEQUENCE [LARGE SCALE GENOMIC DNA]</scope>
    <source>
        <strain evidence="12 13">G5</strain>
    </source>
</reference>
<evidence type="ECO:0000256" key="4">
    <source>
        <dbReference type="ARBA" id="ARBA00022692"/>
    </source>
</evidence>
<keyword evidence="6" id="KW-0999">Mitochondrion inner membrane</keyword>
<organism evidence="12 13">
    <name type="scientific">Ichthyophthirius multifiliis</name>
    <name type="common">White spot disease agent</name>
    <name type="synonym">Ich</name>
    <dbReference type="NCBI Taxonomy" id="5932"/>
    <lineage>
        <taxon>Eukaryota</taxon>
        <taxon>Sar</taxon>
        <taxon>Alveolata</taxon>
        <taxon>Ciliophora</taxon>
        <taxon>Intramacronucleata</taxon>
        <taxon>Oligohymenophorea</taxon>
        <taxon>Hymenostomatida</taxon>
        <taxon>Ophryoglenina</taxon>
        <taxon>Ichthyophthirius</taxon>
    </lineage>
</organism>
<dbReference type="PANTHER" id="PTHR45618">
    <property type="entry name" value="MITOCHONDRIAL DICARBOXYLATE CARRIER-RELATED"/>
    <property type="match status" value="1"/>
</dbReference>
<dbReference type="OrthoDB" id="756301at2759"/>
<comment type="similarity">
    <text evidence="2 11">Belongs to the mitochondrial carrier (TC 2.A.29) family.</text>
</comment>
<dbReference type="EMBL" id="GL984399">
    <property type="protein sequence ID" value="EGR26924.1"/>
    <property type="molecule type" value="Genomic_DNA"/>
</dbReference>
<dbReference type="GeneID" id="14902977"/>
<evidence type="ECO:0000256" key="3">
    <source>
        <dbReference type="ARBA" id="ARBA00022448"/>
    </source>
</evidence>
<gene>
    <name evidence="12" type="ORF">IMG5_204820</name>
</gene>
<dbReference type="RefSeq" id="XP_004023808.1">
    <property type="nucleotide sequence ID" value="XM_004023759.1"/>
</dbReference>
<comment type="subcellular location">
    <subcellularLocation>
        <location evidence="1">Mitochondrion inner membrane</location>
        <topology evidence="1">Multi-pass membrane protein</topology>
    </subcellularLocation>
</comment>
<dbReference type="InterPro" id="IPR018108">
    <property type="entry name" value="MCP_transmembrane"/>
</dbReference>
<keyword evidence="5" id="KW-0677">Repeat</keyword>
<proteinExistence type="inferred from homology"/>
<feature type="repeat" description="Solcar" evidence="10">
    <location>
        <begin position="12"/>
        <end position="99"/>
    </location>
</feature>
<sequence>MKKGGQNLTLSEKAICSLSAGFIASIIGNPADLALVRFQGDTILPFDQRRNYKNVFDALFRIVNEEGILALWKGCSPTIMRALTMNLGMLSTFDEVKERINAYTQTNDKAITKIFASAVSGVVAAFMSLPCDNIKTKLQRQRPDANGNLMYRGFSDCFTISVRREGITGLWVGFPTFIARVAPHAAITLLVQDYLTSYFLKKEQMMKKQQQQ</sequence>
<keyword evidence="8" id="KW-0496">Mitochondrion</keyword>
<keyword evidence="9 10" id="KW-0472">Membrane</keyword>
<evidence type="ECO:0000256" key="10">
    <source>
        <dbReference type="PROSITE-ProRule" id="PRU00282"/>
    </source>
</evidence>
<dbReference type="eggNOG" id="KOG0759">
    <property type="taxonomic scope" value="Eukaryota"/>
</dbReference>
<dbReference type="PROSITE" id="PS50920">
    <property type="entry name" value="SOLCAR"/>
    <property type="match status" value="2"/>
</dbReference>
<keyword evidence="13" id="KW-1185">Reference proteome</keyword>
<dbReference type="Gene3D" id="1.50.40.10">
    <property type="entry name" value="Mitochondrial carrier domain"/>
    <property type="match status" value="1"/>
</dbReference>
<evidence type="ECO:0000256" key="7">
    <source>
        <dbReference type="ARBA" id="ARBA00022989"/>
    </source>
</evidence>
<dbReference type="STRING" id="857967.G0R6I2"/>
<evidence type="ECO:0000256" key="6">
    <source>
        <dbReference type="ARBA" id="ARBA00022792"/>
    </source>
</evidence>
<evidence type="ECO:0000313" key="12">
    <source>
        <dbReference type="EMBL" id="EGR26924.1"/>
    </source>
</evidence>
<evidence type="ECO:0000256" key="1">
    <source>
        <dbReference type="ARBA" id="ARBA00004448"/>
    </source>
</evidence>
<dbReference type="FunCoup" id="G0R6I2">
    <property type="interactions" value="390"/>
</dbReference>